<dbReference type="PROSITE" id="PS01124">
    <property type="entry name" value="HTH_ARAC_FAMILY_2"/>
    <property type="match status" value="1"/>
</dbReference>
<dbReference type="CDD" id="cd17536">
    <property type="entry name" value="REC_YesN-like"/>
    <property type="match status" value="1"/>
</dbReference>
<feature type="modified residue" description="4-aspartylphosphate" evidence="10">
    <location>
        <position position="55"/>
    </location>
</feature>
<evidence type="ECO:0000259" key="12">
    <source>
        <dbReference type="PROSITE" id="PS50110"/>
    </source>
</evidence>
<dbReference type="GO" id="GO:0043565">
    <property type="term" value="F:sequence-specific DNA binding"/>
    <property type="evidence" value="ECO:0007669"/>
    <property type="project" value="InterPro"/>
</dbReference>
<evidence type="ECO:0000256" key="3">
    <source>
        <dbReference type="ARBA" id="ARBA00022490"/>
    </source>
</evidence>
<dbReference type="GO" id="GO:0000160">
    <property type="term" value="P:phosphorelay signal transduction system"/>
    <property type="evidence" value="ECO:0007669"/>
    <property type="project" value="UniProtKB-KW"/>
</dbReference>
<keyword evidence="7" id="KW-0238">DNA-binding</keyword>
<evidence type="ECO:0000256" key="1">
    <source>
        <dbReference type="ARBA" id="ARBA00004496"/>
    </source>
</evidence>
<dbReference type="Gene3D" id="1.10.10.60">
    <property type="entry name" value="Homeodomain-like"/>
    <property type="match status" value="2"/>
</dbReference>
<evidence type="ECO:0000313" key="13">
    <source>
        <dbReference type="EMBL" id="SDB29178.1"/>
    </source>
</evidence>
<comment type="subcellular location">
    <subcellularLocation>
        <location evidence="1">Cytoplasm</location>
    </subcellularLocation>
</comment>
<dbReference type="SUPFAM" id="SSF52172">
    <property type="entry name" value="CheY-like"/>
    <property type="match status" value="1"/>
</dbReference>
<dbReference type="Pfam" id="PF00072">
    <property type="entry name" value="Response_reg"/>
    <property type="match status" value="1"/>
</dbReference>
<keyword evidence="4 10" id="KW-0597">Phosphoprotein</keyword>
<feature type="domain" description="HTH araC/xylS-type" evidence="11">
    <location>
        <begin position="441"/>
        <end position="539"/>
    </location>
</feature>
<dbReference type="InterPro" id="IPR018060">
    <property type="entry name" value="HTH_AraC"/>
</dbReference>
<evidence type="ECO:0000256" key="2">
    <source>
        <dbReference type="ARBA" id="ARBA00018672"/>
    </source>
</evidence>
<proteinExistence type="predicted"/>
<feature type="domain" description="Response regulatory" evidence="12">
    <location>
        <begin position="3"/>
        <end position="120"/>
    </location>
</feature>
<evidence type="ECO:0000256" key="7">
    <source>
        <dbReference type="ARBA" id="ARBA00023125"/>
    </source>
</evidence>
<evidence type="ECO:0000259" key="11">
    <source>
        <dbReference type="PROSITE" id="PS01124"/>
    </source>
</evidence>
<dbReference type="PROSITE" id="PS00041">
    <property type="entry name" value="HTH_ARAC_FAMILY_1"/>
    <property type="match status" value="1"/>
</dbReference>
<dbReference type="InterPro" id="IPR001789">
    <property type="entry name" value="Sig_transdc_resp-reg_receiver"/>
</dbReference>
<dbReference type="SMART" id="SM00342">
    <property type="entry name" value="HTH_ARAC"/>
    <property type="match status" value="1"/>
</dbReference>
<dbReference type="InterPro" id="IPR011006">
    <property type="entry name" value="CheY-like_superfamily"/>
</dbReference>
<evidence type="ECO:0000256" key="8">
    <source>
        <dbReference type="ARBA" id="ARBA00023163"/>
    </source>
</evidence>
<keyword evidence="14" id="KW-1185">Reference proteome</keyword>
<dbReference type="AlphaFoldDB" id="A0A1G6C8L3"/>
<dbReference type="Pfam" id="PF12833">
    <property type="entry name" value="HTH_18"/>
    <property type="match status" value="1"/>
</dbReference>
<gene>
    <name evidence="13" type="ORF">SAMN02910417_02184</name>
</gene>
<name>A0A1G6C8L3_EUBOX</name>
<dbReference type="SUPFAM" id="SSF46689">
    <property type="entry name" value="Homeodomain-like"/>
    <property type="match status" value="2"/>
</dbReference>
<accession>A0A1G6C8L3</accession>
<dbReference type="OrthoDB" id="9794370at2"/>
<sequence length="541" mass="62305">MFKLMLLDDEAIVLQGIQKVFNLAEHGYEVVGAYQDGIKALEELAQKKPDLVITDIKMPKMTGIEFVTEAKKILPNAEYVILSGYGDFVFAQEALKLGVADYLLKPIEKDAFSQMLKKMHDKITKKQAEMNYTFSVNKWIQTNKAELKNRFFISIAEDNLFDDQLYQMLKGDLEIDAQNTPFIMIKLETYHMEFRNDYLSEMGTLVSKANERLQNYGHIEQFMLDESIAWLIYPDKKHEDLIGDTTRVIQKIYQPMERDIQSLIAEYKEAGIHLVAGISRIHKGLHHVFQARNECIKAIFLQEANVEDPTENIEDGSYANELLIPYDRIEALFQRILVSAEDRQIAEAVDKIYEQVQKNPANMSYYLTGTTTFLILLRIYQQQIRIDAKPEIVKIALLDLQQMQKEYPTLKDQKKLSYEVSVKLAKAMNSNQTMTSNKIIADALAYMEENYKENLSLQNVADAIGISKNYLSNLFKKELDITFVNYLTGLRIERAKELLKEGSLKMYEVAEAVGYNDYAYFSQIFKKHTGVTLSAFRSQAS</sequence>
<comment type="function">
    <text evidence="9">May play the central regulatory role in sporulation. It may be an element of the effector pathway responsible for the activation of sporulation genes in response to nutritional stress. Spo0A may act in concert with spo0H (a sigma factor) to control the expression of some genes that are critical to the sporulation process.</text>
</comment>
<protein>
    <recommendedName>
        <fullName evidence="2">Stage 0 sporulation protein A homolog</fullName>
    </recommendedName>
</protein>
<dbReference type="PANTHER" id="PTHR42713">
    <property type="entry name" value="HISTIDINE KINASE-RELATED"/>
    <property type="match status" value="1"/>
</dbReference>
<dbReference type="Proteomes" id="UP000199228">
    <property type="component" value="Unassembled WGS sequence"/>
</dbReference>
<dbReference type="RefSeq" id="WP_090174395.1">
    <property type="nucleotide sequence ID" value="NZ_FMXR01000016.1"/>
</dbReference>
<evidence type="ECO:0000256" key="10">
    <source>
        <dbReference type="PROSITE-ProRule" id="PRU00169"/>
    </source>
</evidence>
<dbReference type="InterPro" id="IPR018062">
    <property type="entry name" value="HTH_AraC-typ_CS"/>
</dbReference>
<evidence type="ECO:0000256" key="9">
    <source>
        <dbReference type="ARBA" id="ARBA00024867"/>
    </source>
</evidence>
<dbReference type="SMART" id="SM00448">
    <property type="entry name" value="REC"/>
    <property type="match status" value="1"/>
</dbReference>
<keyword evidence="6" id="KW-0805">Transcription regulation</keyword>
<keyword evidence="8" id="KW-0804">Transcription</keyword>
<evidence type="ECO:0000313" key="14">
    <source>
        <dbReference type="Proteomes" id="UP000199228"/>
    </source>
</evidence>
<dbReference type="STRING" id="1732.SAMN02910417_02184"/>
<dbReference type="InterPro" id="IPR009057">
    <property type="entry name" value="Homeodomain-like_sf"/>
</dbReference>
<dbReference type="GO" id="GO:0005737">
    <property type="term" value="C:cytoplasm"/>
    <property type="evidence" value="ECO:0007669"/>
    <property type="project" value="UniProtKB-SubCell"/>
</dbReference>
<dbReference type="Gene3D" id="3.40.50.2300">
    <property type="match status" value="1"/>
</dbReference>
<keyword evidence="5" id="KW-0902">Two-component regulatory system</keyword>
<reference evidence="13 14" key="1">
    <citation type="submission" date="2016-10" db="EMBL/GenBank/DDBJ databases">
        <authorList>
            <person name="de Groot N.N."/>
        </authorList>
    </citation>
    <scope>NUCLEOTIDE SEQUENCE [LARGE SCALE GENOMIC DNA]</scope>
    <source>
        <strain evidence="13 14">DSM 3217</strain>
    </source>
</reference>
<dbReference type="GO" id="GO:0003700">
    <property type="term" value="F:DNA-binding transcription factor activity"/>
    <property type="evidence" value="ECO:0007669"/>
    <property type="project" value="InterPro"/>
</dbReference>
<dbReference type="PANTHER" id="PTHR42713:SF3">
    <property type="entry name" value="TRANSCRIPTIONAL REGULATORY PROTEIN HPTR"/>
    <property type="match status" value="1"/>
</dbReference>
<keyword evidence="3" id="KW-0963">Cytoplasm</keyword>
<dbReference type="EMBL" id="FMXR01000016">
    <property type="protein sequence ID" value="SDB29178.1"/>
    <property type="molecule type" value="Genomic_DNA"/>
</dbReference>
<organism evidence="13 14">
    <name type="scientific">Eubacterium oxidoreducens</name>
    <dbReference type="NCBI Taxonomy" id="1732"/>
    <lineage>
        <taxon>Bacteria</taxon>
        <taxon>Bacillati</taxon>
        <taxon>Bacillota</taxon>
        <taxon>Clostridia</taxon>
        <taxon>Eubacteriales</taxon>
        <taxon>Eubacteriaceae</taxon>
        <taxon>Eubacterium</taxon>
    </lineage>
</organism>
<dbReference type="PROSITE" id="PS50110">
    <property type="entry name" value="RESPONSE_REGULATORY"/>
    <property type="match status" value="1"/>
</dbReference>
<evidence type="ECO:0000256" key="4">
    <source>
        <dbReference type="ARBA" id="ARBA00022553"/>
    </source>
</evidence>
<dbReference type="InterPro" id="IPR051552">
    <property type="entry name" value="HptR"/>
</dbReference>
<evidence type="ECO:0000256" key="5">
    <source>
        <dbReference type="ARBA" id="ARBA00023012"/>
    </source>
</evidence>
<evidence type="ECO:0000256" key="6">
    <source>
        <dbReference type="ARBA" id="ARBA00023015"/>
    </source>
</evidence>